<organism evidence="3 5">
    <name type="scientific">Coprococcus catus</name>
    <dbReference type="NCBI Taxonomy" id="116085"/>
    <lineage>
        <taxon>Bacteria</taxon>
        <taxon>Bacillati</taxon>
        <taxon>Bacillota</taxon>
        <taxon>Clostridia</taxon>
        <taxon>Lachnospirales</taxon>
        <taxon>Lachnospiraceae</taxon>
        <taxon>Coprococcus</taxon>
    </lineage>
</organism>
<reference evidence="4 5" key="1">
    <citation type="submission" date="2018-08" db="EMBL/GenBank/DDBJ databases">
        <title>A genome reference for cultivated species of the human gut microbiota.</title>
        <authorList>
            <person name="Zou Y."/>
            <person name="Xue W."/>
            <person name="Luo G."/>
        </authorList>
    </citation>
    <scope>NUCLEOTIDE SEQUENCE [LARGE SCALE GENOMIC DNA]</scope>
    <source>
        <strain evidence="2 4">AF45-17</strain>
        <strain evidence="3 5">AM28-39</strain>
    </source>
</reference>
<feature type="domain" description="HD" evidence="1">
    <location>
        <begin position="33"/>
        <end position="137"/>
    </location>
</feature>
<dbReference type="InterPro" id="IPR006483">
    <property type="entry name" value="CRISPR-assoc_Cas3_HD"/>
</dbReference>
<dbReference type="SUPFAM" id="SSF109604">
    <property type="entry name" value="HD-domain/PDEase-like"/>
    <property type="match status" value="1"/>
</dbReference>
<dbReference type="PROSITE" id="PS51831">
    <property type="entry name" value="HD"/>
    <property type="match status" value="1"/>
</dbReference>
<sequence>MKNIDRIINHPLFIMSMKKIHDYEIDRVFCCHGIEHSLDVARVAYITNLEQNLGFQKEMIYAAALLHDIGRWRQYEKNIPHEEASAALAADILEDTAFSKEAIGQILAAIGSHREKMEMETDRFAYLLYESDKKSRTCWLCEAQDTCYWPETQKNRTVSN</sequence>
<accession>A0A3E2XMR7</accession>
<dbReference type="Proteomes" id="UP000261231">
    <property type="component" value="Unassembled WGS sequence"/>
</dbReference>
<keyword evidence="3" id="KW-0540">Nuclease</keyword>
<dbReference type="GO" id="GO:0004519">
    <property type="term" value="F:endonuclease activity"/>
    <property type="evidence" value="ECO:0007669"/>
    <property type="project" value="UniProtKB-KW"/>
</dbReference>
<dbReference type="EMBL" id="QVEP01000065">
    <property type="protein sequence ID" value="RGB73818.1"/>
    <property type="molecule type" value="Genomic_DNA"/>
</dbReference>
<dbReference type="Proteomes" id="UP000260773">
    <property type="component" value="Unassembled WGS sequence"/>
</dbReference>
<evidence type="ECO:0000259" key="1">
    <source>
        <dbReference type="PROSITE" id="PS51831"/>
    </source>
</evidence>
<proteinExistence type="predicted"/>
<dbReference type="InterPro" id="IPR006675">
    <property type="entry name" value="HDIG_dom"/>
</dbReference>
<gene>
    <name evidence="2" type="ORF">DW070_15750</name>
    <name evidence="3" type="ORF">DW747_05730</name>
</gene>
<dbReference type="NCBIfam" id="TIGR00277">
    <property type="entry name" value="HDIG"/>
    <property type="match status" value="1"/>
</dbReference>
<keyword evidence="5" id="KW-1185">Reference proteome</keyword>
<keyword evidence="3" id="KW-0378">Hydrolase</keyword>
<keyword evidence="3" id="KW-0255">Endonuclease</keyword>
<evidence type="ECO:0000313" key="5">
    <source>
        <dbReference type="Proteomes" id="UP000261231"/>
    </source>
</evidence>
<comment type="caution">
    <text evidence="3">The sequence shown here is derived from an EMBL/GenBank/DDBJ whole genome shotgun (WGS) entry which is preliminary data.</text>
</comment>
<name>A0A3E2XMR7_9FIRM</name>
<dbReference type="AlphaFoldDB" id="A0A3E2XMR7"/>
<dbReference type="Pfam" id="PF01966">
    <property type="entry name" value="HD"/>
    <property type="match status" value="1"/>
</dbReference>
<evidence type="ECO:0000313" key="4">
    <source>
        <dbReference type="Proteomes" id="UP000260773"/>
    </source>
</evidence>
<dbReference type="EMBL" id="QVFD01000004">
    <property type="protein sequence ID" value="RGC48769.1"/>
    <property type="molecule type" value="Genomic_DNA"/>
</dbReference>
<protein>
    <submittedName>
        <fullName evidence="3">CRISPR-associated endonuclease Cas3</fullName>
    </submittedName>
</protein>
<dbReference type="NCBIfam" id="TIGR01596">
    <property type="entry name" value="cas3_HD"/>
    <property type="match status" value="1"/>
</dbReference>
<evidence type="ECO:0000313" key="2">
    <source>
        <dbReference type="EMBL" id="RGB73818.1"/>
    </source>
</evidence>
<dbReference type="Gene3D" id="1.10.3210.10">
    <property type="entry name" value="Hypothetical protein af1432"/>
    <property type="match status" value="1"/>
</dbReference>
<dbReference type="OrthoDB" id="1669667at2"/>
<dbReference type="RefSeq" id="WP_117529133.1">
    <property type="nucleotide sequence ID" value="NZ_QVFD01000004.1"/>
</dbReference>
<dbReference type="InterPro" id="IPR006674">
    <property type="entry name" value="HD_domain"/>
</dbReference>
<evidence type="ECO:0000313" key="3">
    <source>
        <dbReference type="EMBL" id="RGC48769.1"/>
    </source>
</evidence>